<dbReference type="RefSeq" id="WP_153571498.1">
    <property type="nucleotide sequence ID" value="NZ_CP045725.1"/>
</dbReference>
<sequence>MVEFAGPARVLMGSDYPAPMGDEDPIGVVEACQFGPVQEMIIGVTATALLRINP</sequence>
<reference evidence="1 2" key="1">
    <citation type="submission" date="2019-10" db="EMBL/GenBank/DDBJ databases">
        <title>Genomic analysis of Raineyella sp. CBA3103.</title>
        <authorList>
            <person name="Roh S.W."/>
        </authorList>
    </citation>
    <scope>NUCLEOTIDE SEQUENCE [LARGE SCALE GENOMIC DNA]</scope>
    <source>
        <strain evidence="1 2">CBA3103</strain>
    </source>
</reference>
<evidence type="ECO:0000313" key="1">
    <source>
        <dbReference type="EMBL" id="QGF22971.1"/>
    </source>
</evidence>
<keyword evidence="2" id="KW-1185">Reference proteome</keyword>
<dbReference type="Proteomes" id="UP000386847">
    <property type="component" value="Chromosome"/>
</dbReference>
<gene>
    <name evidence="1" type="ORF">Rai3103_04015</name>
</gene>
<accession>A0A5Q2F945</accession>
<organism evidence="1 2">
    <name type="scientific">Raineyella fluvialis</name>
    <dbReference type="NCBI Taxonomy" id="2662261"/>
    <lineage>
        <taxon>Bacteria</taxon>
        <taxon>Bacillati</taxon>
        <taxon>Actinomycetota</taxon>
        <taxon>Actinomycetes</taxon>
        <taxon>Propionibacteriales</taxon>
        <taxon>Propionibacteriaceae</taxon>
        <taxon>Raineyella</taxon>
    </lineage>
</organism>
<evidence type="ECO:0008006" key="3">
    <source>
        <dbReference type="Google" id="ProtNLM"/>
    </source>
</evidence>
<evidence type="ECO:0000313" key="2">
    <source>
        <dbReference type="Proteomes" id="UP000386847"/>
    </source>
</evidence>
<dbReference type="InterPro" id="IPR032466">
    <property type="entry name" value="Metal_Hydrolase"/>
</dbReference>
<dbReference type="KEGG" id="rain:Rai3103_04015"/>
<dbReference type="AlphaFoldDB" id="A0A5Q2F945"/>
<dbReference type="SUPFAM" id="SSF51556">
    <property type="entry name" value="Metallo-dependent hydrolases"/>
    <property type="match status" value="1"/>
</dbReference>
<proteinExistence type="predicted"/>
<name>A0A5Q2F945_9ACTN</name>
<dbReference type="Gene3D" id="3.20.20.140">
    <property type="entry name" value="Metal-dependent hydrolases"/>
    <property type="match status" value="1"/>
</dbReference>
<protein>
    <recommendedName>
        <fullName evidence="3">Amidohydrolase-related domain-containing protein</fullName>
    </recommendedName>
</protein>
<dbReference type="EMBL" id="CP045725">
    <property type="protein sequence ID" value="QGF22971.1"/>
    <property type="molecule type" value="Genomic_DNA"/>
</dbReference>